<gene>
    <name evidence="1" type="ORF">SCALOS_LOCUS2001</name>
</gene>
<dbReference type="EMBL" id="CAJVPM010001622">
    <property type="protein sequence ID" value="CAG8470378.1"/>
    <property type="molecule type" value="Genomic_DNA"/>
</dbReference>
<sequence length="49" mass="6106">MCHWQKVLAWIIRSTFEKKHLLKHPQEEVLHNTQRAIINYTPRCQYEMR</sequence>
<reference evidence="1" key="1">
    <citation type="submission" date="2021-06" db="EMBL/GenBank/DDBJ databases">
        <authorList>
            <person name="Kallberg Y."/>
            <person name="Tangrot J."/>
            <person name="Rosling A."/>
        </authorList>
    </citation>
    <scope>NUCLEOTIDE SEQUENCE</scope>
    <source>
        <strain evidence="1">AU212A</strain>
    </source>
</reference>
<keyword evidence="2" id="KW-1185">Reference proteome</keyword>
<name>A0ACA9KGJ0_9GLOM</name>
<proteinExistence type="predicted"/>
<protein>
    <submittedName>
        <fullName evidence="1">1558_t:CDS:1</fullName>
    </submittedName>
</protein>
<evidence type="ECO:0000313" key="2">
    <source>
        <dbReference type="Proteomes" id="UP000789860"/>
    </source>
</evidence>
<comment type="caution">
    <text evidence="1">The sequence shown here is derived from an EMBL/GenBank/DDBJ whole genome shotgun (WGS) entry which is preliminary data.</text>
</comment>
<dbReference type="Proteomes" id="UP000789860">
    <property type="component" value="Unassembled WGS sequence"/>
</dbReference>
<accession>A0ACA9KGJ0</accession>
<feature type="non-terminal residue" evidence="1">
    <location>
        <position position="49"/>
    </location>
</feature>
<evidence type="ECO:0000313" key="1">
    <source>
        <dbReference type="EMBL" id="CAG8470378.1"/>
    </source>
</evidence>
<organism evidence="1 2">
    <name type="scientific">Scutellospora calospora</name>
    <dbReference type="NCBI Taxonomy" id="85575"/>
    <lineage>
        <taxon>Eukaryota</taxon>
        <taxon>Fungi</taxon>
        <taxon>Fungi incertae sedis</taxon>
        <taxon>Mucoromycota</taxon>
        <taxon>Glomeromycotina</taxon>
        <taxon>Glomeromycetes</taxon>
        <taxon>Diversisporales</taxon>
        <taxon>Gigasporaceae</taxon>
        <taxon>Scutellospora</taxon>
    </lineage>
</organism>